<reference evidence="1 2" key="1">
    <citation type="submission" date="2021-05" db="EMBL/GenBank/DDBJ databases">
        <title>A Polyphasic approach of four new species of the genus Ohtaekwangia: Ohtaekwangia histidinii sp. nov., Ohtaekwangia cretensis sp. nov., Ohtaekwangia indiensis sp. nov., Ohtaekwangia reichenbachii sp. nov. from diverse environment.</title>
        <authorList>
            <person name="Octaviana S."/>
        </authorList>
    </citation>
    <scope>NUCLEOTIDE SEQUENCE [LARGE SCALE GENOMIC DNA]</scope>
    <source>
        <strain evidence="1 2">PWU37</strain>
    </source>
</reference>
<dbReference type="EMBL" id="JAHESC010000050">
    <property type="protein sequence ID" value="MBT1689858.1"/>
    <property type="molecule type" value="Genomic_DNA"/>
</dbReference>
<name>A0AAP2GL88_9BACT</name>
<dbReference type="RefSeq" id="WP_254093081.1">
    <property type="nucleotide sequence ID" value="NZ_JAHESC010000050.1"/>
</dbReference>
<accession>A0AAP2GL88</accession>
<dbReference type="Proteomes" id="UP001319180">
    <property type="component" value="Unassembled WGS sequence"/>
</dbReference>
<keyword evidence="2" id="KW-1185">Reference proteome</keyword>
<feature type="non-terminal residue" evidence="1">
    <location>
        <position position="1"/>
    </location>
</feature>
<evidence type="ECO:0008006" key="3">
    <source>
        <dbReference type="Google" id="ProtNLM"/>
    </source>
</evidence>
<organism evidence="1 2">
    <name type="scientific">Dawidia soli</name>
    <dbReference type="NCBI Taxonomy" id="2782352"/>
    <lineage>
        <taxon>Bacteria</taxon>
        <taxon>Pseudomonadati</taxon>
        <taxon>Bacteroidota</taxon>
        <taxon>Cytophagia</taxon>
        <taxon>Cytophagales</taxon>
        <taxon>Chryseotaleaceae</taxon>
        <taxon>Dawidia</taxon>
    </lineage>
</organism>
<dbReference type="AlphaFoldDB" id="A0AAP2GL88"/>
<comment type="caution">
    <text evidence="1">The sequence shown here is derived from an EMBL/GenBank/DDBJ whole genome shotgun (WGS) entry which is preliminary data.</text>
</comment>
<evidence type="ECO:0000313" key="2">
    <source>
        <dbReference type="Proteomes" id="UP001319180"/>
    </source>
</evidence>
<sequence length="296" mass="33631">GAERGIRDRSYYRNRSSRQLTGRRLPELTGFATVQDNAPVTVQNSGLEVLLSATLIDGEHLSWTTSANVTIPRTKLVRYDGLAQSPNNVRYMIGSPLDIRLLYRYTGIDPQTGRFTFDDGNNDELDFTDRYPVAYGPELYGGIDNVIRYRNFELSLLFQFVKQIRQDVIAFFPTPGVRNHNQPVEVMQRWQKPGDVVPIHRFTQSPGGVVEYVSGINVGDMTYRNASYIRLKSAALFYTIASPVLQEKMNIKTLRVFVQGQNLVTFTRYRGFDPESLIPEFLPPLRVLTAGVEIKL</sequence>
<gene>
    <name evidence="1" type="ORF">KK078_25070</name>
</gene>
<dbReference type="SUPFAM" id="SSF56935">
    <property type="entry name" value="Porins"/>
    <property type="match status" value="1"/>
</dbReference>
<protein>
    <recommendedName>
        <fullName evidence="3">TonB-dependent receptor</fullName>
    </recommendedName>
</protein>
<proteinExistence type="predicted"/>
<evidence type="ECO:0000313" key="1">
    <source>
        <dbReference type="EMBL" id="MBT1689858.1"/>
    </source>
</evidence>